<reference evidence="7" key="1">
    <citation type="journal article" date="2019" name="Int. J. Syst. Evol. Microbiol.">
        <title>The Global Catalogue of Microorganisms (GCM) 10K type strain sequencing project: providing services to taxonomists for standard genome sequencing and annotation.</title>
        <authorList>
            <consortium name="The Broad Institute Genomics Platform"/>
            <consortium name="The Broad Institute Genome Sequencing Center for Infectious Disease"/>
            <person name="Wu L."/>
            <person name="Ma J."/>
        </authorList>
    </citation>
    <scope>NUCLEOTIDE SEQUENCE [LARGE SCALE GENOMIC DNA]</scope>
    <source>
        <strain evidence="7">CCUG 63830</strain>
    </source>
</reference>
<keyword evidence="7" id="KW-1185">Reference proteome</keyword>
<evidence type="ECO:0000259" key="5">
    <source>
        <dbReference type="PROSITE" id="PS50850"/>
    </source>
</evidence>
<sequence>MALLGLGGAVAYGTMPLTGRFADQGQARAGVMIGYGLVSLAFAGFALTPAPWLLYVLAVVAGLGYAFLSPAWAALVARVLPVAQRPAAWGVLMTVENAGTALGPLLGGLALAKAGVPGPFVLGAVLAGLTSAGYVVFRRVFQEARG</sequence>
<evidence type="ECO:0000313" key="6">
    <source>
        <dbReference type="EMBL" id="MFC6660581.1"/>
    </source>
</evidence>
<dbReference type="InterPro" id="IPR036259">
    <property type="entry name" value="MFS_trans_sf"/>
</dbReference>
<dbReference type="RefSeq" id="WP_380055682.1">
    <property type="nucleotide sequence ID" value="NZ_JBHSWB010000001.1"/>
</dbReference>
<organism evidence="6 7">
    <name type="scientific">Deinococcus multiflagellatus</name>
    <dbReference type="NCBI Taxonomy" id="1656887"/>
    <lineage>
        <taxon>Bacteria</taxon>
        <taxon>Thermotogati</taxon>
        <taxon>Deinococcota</taxon>
        <taxon>Deinococci</taxon>
        <taxon>Deinococcales</taxon>
        <taxon>Deinococcaceae</taxon>
        <taxon>Deinococcus</taxon>
    </lineage>
</organism>
<evidence type="ECO:0000256" key="3">
    <source>
        <dbReference type="ARBA" id="ARBA00023136"/>
    </source>
</evidence>
<gene>
    <name evidence="6" type="ORF">ACFP90_09595</name>
</gene>
<keyword evidence="1 4" id="KW-0812">Transmembrane</keyword>
<dbReference type="Gene3D" id="1.20.1250.20">
    <property type="entry name" value="MFS general substrate transporter like domains"/>
    <property type="match status" value="1"/>
</dbReference>
<dbReference type="Pfam" id="PF07690">
    <property type="entry name" value="MFS_1"/>
    <property type="match status" value="1"/>
</dbReference>
<keyword evidence="3 4" id="KW-0472">Membrane</keyword>
<dbReference type="PANTHER" id="PTHR23534:SF1">
    <property type="entry name" value="MAJOR FACILITATOR SUPERFAMILY PROTEIN"/>
    <property type="match status" value="1"/>
</dbReference>
<evidence type="ECO:0000313" key="7">
    <source>
        <dbReference type="Proteomes" id="UP001596317"/>
    </source>
</evidence>
<accession>A0ABW1ZII4</accession>
<dbReference type="InterPro" id="IPR020846">
    <property type="entry name" value="MFS_dom"/>
</dbReference>
<proteinExistence type="predicted"/>
<dbReference type="EMBL" id="JBHSWB010000001">
    <property type="protein sequence ID" value="MFC6660581.1"/>
    <property type="molecule type" value="Genomic_DNA"/>
</dbReference>
<feature type="domain" description="Major facilitator superfamily (MFS) profile" evidence="5">
    <location>
        <begin position="1"/>
        <end position="146"/>
    </location>
</feature>
<name>A0ABW1ZII4_9DEIO</name>
<feature type="transmembrane region" description="Helical" evidence="4">
    <location>
        <begin position="118"/>
        <end position="137"/>
    </location>
</feature>
<evidence type="ECO:0000256" key="1">
    <source>
        <dbReference type="ARBA" id="ARBA00022692"/>
    </source>
</evidence>
<dbReference type="PANTHER" id="PTHR23534">
    <property type="entry name" value="MFS PERMEASE"/>
    <property type="match status" value="1"/>
</dbReference>
<dbReference type="PROSITE" id="PS50850">
    <property type="entry name" value="MFS"/>
    <property type="match status" value="1"/>
</dbReference>
<feature type="transmembrane region" description="Helical" evidence="4">
    <location>
        <begin position="29"/>
        <end position="47"/>
    </location>
</feature>
<evidence type="ECO:0000256" key="4">
    <source>
        <dbReference type="SAM" id="Phobius"/>
    </source>
</evidence>
<dbReference type="Proteomes" id="UP001596317">
    <property type="component" value="Unassembled WGS sequence"/>
</dbReference>
<protein>
    <submittedName>
        <fullName evidence="6">MFS transporter</fullName>
    </submittedName>
</protein>
<evidence type="ECO:0000256" key="2">
    <source>
        <dbReference type="ARBA" id="ARBA00022989"/>
    </source>
</evidence>
<feature type="transmembrane region" description="Helical" evidence="4">
    <location>
        <begin position="53"/>
        <end position="75"/>
    </location>
</feature>
<comment type="caution">
    <text evidence="6">The sequence shown here is derived from an EMBL/GenBank/DDBJ whole genome shotgun (WGS) entry which is preliminary data.</text>
</comment>
<dbReference type="SUPFAM" id="SSF103473">
    <property type="entry name" value="MFS general substrate transporter"/>
    <property type="match status" value="1"/>
</dbReference>
<dbReference type="InterPro" id="IPR011701">
    <property type="entry name" value="MFS"/>
</dbReference>
<keyword evidence="2 4" id="KW-1133">Transmembrane helix</keyword>